<comment type="subunit">
    <text evidence="2">Interacts transiently with the RNA polymerase catalytic core formed by RpoA, RpoB, RpoC and RpoZ (2 alpha, 1 beta, 1 beta' and 1 omega subunit) to form the RNA polymerase holoenzyme that can initiate transcription.</text>
</comment>
<dbReference type="InterPro" id="IPR013325">
    <property type="entry name" value="RNA_pol_sigma_r2"/>
</dbReference>
<accession>A0A100XC20</accession>
<dbReference type="OMA" id="FIRWMGA"/>
<dbReference type="GO" id="GO:0016987">
    <property type="term" value="F:sigma factor activity"/>
    <property type="evidence" value="ECO:0007669"/>
    <property type="project" value="UniProtKB-KW"/>
</dbReference>
<dbReference type="CDD" id="cd06171">
    <property type="entry name" value="Sigma70_r4"/>
    <property type="match status" value="1"/>
</dbReference>
<protein>
    <submittedName>
        <fullName evidence="10">RNA polymerase sigma factor SigJ</fullName>
    </submittedName>
</protein>
<dbReference type="SUPFAM" id="SSF54427">
    <property type="entry name" value="NTF2-like"/>
    <property type="match status" value="1"/>
</dbReference>
<dbReference type="Proteomes" id="UP000069654">
    <property type="component" value="Unassembled WGS sequence"/>
</dbReference>
<reference evidence="11" key="2">
    <citation type="submission" date="2016-02" db="EMBL/GenBank/DDBJ databases">
        <title>Draft genome sequence of five rapidly growing Mycobacterium species.</title>
        <authorList>
            <person name="Katahira K."/>
            <person name="Gotou Y."/>
            <person name="Iida K."/>
            <person name="Ogura Y."/>
            <person name="Hayashi T."/>
        </authorList>
    </citation>
    <scope>NUCLEOTIDE SEQUENCE [LARGE SCALE GENOMIC DNA]</scope>
    <source>
        <strain evidence="11">JCM6362</strain>
    </source>
</reference>
<evidence type="ECO:0000256" key="5">
    <source>
        <dbReference type="ARBA" id="ARBA00023125"/>
    </source>
</evidence>
<dbReference type="Gene3D" id="1.10.10.10">
    <property type="entry name" value="Winged helix-like DNA-binding domain superfamily/Winged helix DNA-binding domain"/>
    <property type="match status" value="1"/>
</dbReference>
<dbReference type="EMBL" id="BCTB01000003">
    <property type="protein sequence ID" value="GAT13663.1"/>
    <property type="molecule type" value="Genomic_DNA"/>
</dbReference>
<dbReference type="InterPro" id="IPR014284">
    <property type="entry name" value="RNA_pol_sigma-70_dom"/>
</dbReference>
<keyword evidence="4" id="KW-0731">Sigma factor</keyword>
<reference evidence="10 11" key="1">
    <citation type="journal article" date="2016" name="Genome Announc.">
        <title>Draft Genome Sequences of Five Rapidly Growing Mycobacterium Species, M. thermoresistibile, M. fortuitum subsp. acetamidolyticum, M. canariasense, M. brisbanense, and M. novocastrense.</title>
        <authorList>
            <person name="Katahira K."/>
            <person name="Ogura Y."/>
            <person name="Gotoh Y."/>
            <person name="Hayashi T."/>
        </authorList>
    </citation>
    <scope>NUCLEOTIDE SEQUENCE [LARGE SCALE GENOMIC DNA]</scope>
    <source>
        <strain evidence="10 11">JCM6362</strain>
    </source>
</reference>
<evidence type="ECO:0000256" key="6">
    <source>
        <dbReference type="ARBA" id="ARBA00023163"/>
    </source>
</evidence>
<dbReference type="AlphaFoldDB" id="A0A100XC20"/>
<dbReference type="Pfam" id="PF08281">
    <property type="entry name" value="Sigma70_r4_2"/>
    <property type="match status" value="1"/>
</dbReference>
<evidence type="ECO:0000313" key="11">
    <source>
        <dbReference type="Proteomes" id="UP000069654"/>
    </source>
</evidence>
<dbReference type="InterPro" id="IPR013324">
    <property type="entry name" value="RNA_pol_sigma_r3/r4-like"/>
</dbReference>
<sequence length="340" mass="36428">MFPIVPGWAGAGSVYADVMTASTRVDEFEALRPHLMAVAYRLLGTVADAEDVVQDAWLRWQGQDQDINDLRAWLTTVVSRLALDRLRSAAHRRETYVGPWLPEPVVTDVGMGDPLAAVVADEDARFAAMLVLERLTPDQRVAFVLHDGFGVPFGEIADVLGVSAAAARQLASRARRVIARNPAPPPDPRHDEVVGSLLAAMAAGDMTAVVDLLHPDVTLVGDADGRTSTALRPVTGADKVARFLFGLARRYGPNWLASSRLALVNGELGAYSVGSQDGSERTPGEYWPAQPRVIAVTVRDGKVAALWDIANPDKFTGSPLGRRPAGPTAPPTESGTHHRS</sequence>
<dbReference type="InterPro" id="IPR032710">
    <property type="entry name" value="NTF2-like_dom_sf"/>
</dbReference>
<feature type="domain" description="RNA polymerase sigma factor 70 region 4 type 2" evidence="9">
    <location>
        <begin position="128"/>
        <end position="176"/>
    </location>
</feature>
<evidence type="ECO:0000256" key="3">
    <source>
        <dbReference type="ARBA" id="ARBA00023015"/>
    </source>
</evidence>
<evidence type="ECO:0000256" key="2">
    <source>
        <dbReference type="ARBA" id="ARBA00011344"/>
    </source>
</evidence>
<dbReference type="PANTHER" id="PTHR30173:SF36">
    <property type="entry name" value="ECF RNA POLYMERASE SIGMA FACTOR SIGJ"/>
    <property type="match status" value="1"/>
</dbReference>
<comment type="similarity">
    <text evidence="1">Belongs to the sigma-70 factor family. ECF subfamily.</text>
</comment>
<dbReference type="STRING" id="1797.RMCT_0634"/>
<keyword evidence="3" id="KW-0805">Transcription regulation</keyword>
<keyword evidence="5" id="KW-0238">DNA-binding</keyword>
<dbReference type="NCBIfam" id="TIGR02937">
    <property type="entry name" value="sigma70-ECF"/>
    <property type="match status" value="1"/>
</dbReference>
<dbReference type="InterPro" id="IPR013249">
    <property type="entry name" value="RNA_pol_sigma70_r4_t2"/>
</dbReference>
<evidence type="ECO:0000256" key="7">
    <source>
        <dbReference type="SAM" id="MobiDB-lite"/>
    </source>
</evidence>
<evidence type="ECO:0000259" key="8">
    <source>
        <dbReference type="Pfam" id="PF04542"/>
    </source>
</evidence>
<evidence type="ECO:0000259" key="9">
    <source>
        <dbReference type="Pfam" id="PF08281"/>
    </source>
</evidence>
<dbReference type="InterPro" id="IPR036388">
    <property type="entry name" value="WH-like_DNA-bd_sf"/>
</dbReference>
<dbReference type="Gene3D" id="1.10.1740.10">
    <property type="match status" value="1"/>
</dbReference>
<dbReference type="NCBIfam" id="NF007214">
    <property type="entry name" value="PRK09636.1"/>
    <property type="match status" value="1"/>
</dbReference>
<dbReference type="SUPFAM" id="SSF88659">
    <property type="entry name" value="Sigma3 and sigma4 domains of RNA polymerase sigma factors"/>
    <property type="match status" value="1"/>
</dbReference>
<feature type="region of interest" description="Disordered" evidence="7">
    <location>
        <begin position="313"/>
        <end position="340"/>
    </location>
</feature>
<dbReference type="GO" id="GO:0006352">
    <property type="term" value="P:DNA-templated transcription initiation"/>
    <property type="evidence" value="ECO:0007669"/>
    <property type="project" value="InterPro"/>
</dbReference>
<gene>
    <name evidence="10" type="ORF">RMCT_0634</name>
</gene>
<dbReference type="InterPro" id="IPR007627">
    <property type="entry name" value="RNA_pol_sigma70_r2"/>
</dbReference>
<keyword evidence="6" id="KW-0804">Transcription</keyword>
<dbReference type="GO" id="GO:0003677">
    <property type="term" value="F:DNA binding"/>
    <property type="evidence" value="ECO:0007669"/>
    <property type="project" value="UniProtKB-KW"/>
</dbReference>
<dbReference type="PANTHER" id="PTHR30173">
    <property type="entry name" value="SIGMA 19 FACTOR"/>
    <property type="match status" value="1"/>
</dbReference>
<dbReference type="Pfam" id="PF04542">
    <property type="entry name" value="Sigma70_r2"/>
    <property type="match status" value="1"/>
</dbReference>
<dbReference type="SUPFAM" id="SSF88946">
    <property type="entry name" value="Sigma2 domain of RNA polymerase sigma factors"/>
    <property type="match status" value="1"/>
</dbReference>
<organism evidence="10 11">
    <name type="scientific">Mycolicibacterium thermoresistibile</name>
    <name type="common">Mycobacterium thermoresistibile</name>
    <dbReference type="NCBI Taxonomy" id="1797"/>
    <lineage>
        <taxon>Bacteria</taxon>
        <taxon>Bacillati</taxon>
        <taxon>Actinomycetota</taxon>
        <taxon>Actinomycetes</taxon>
        <taxon>Mycobacteriales</taxon>
        <taxon>Mycobacteriaceae</taxon>
        <taxon>Mycolicibacterium</taxon>
    </lineage>
</organism>
<proteinExistence type="inferred from homology"/>
<dbReference type="Gene3D" id="3.10.450.50">
    <property type="match status" value="1"/>
</dbReference>
<comment type="caution">
    <text evidence="10">The sequence shown here is derived from an EMBL/GenBank/DDBJ whole genome shotgun (WGS) entry which is preliminary data.</text>
</comment>
<dbReference type="InterPro" id="IPR052704">
    <property type="entry name" value="ECF_Sigma-70_Domain"/>
</dbReference>
<evidence type="ECO:0000256" key="1">
    <source>
        <dbReference type="ARBA" id="ARBA00010641"/>
    </source>
</evidence>
<evidence type="ECO:0000256" key="4">
    <source>
        <dbReference type="ARBA" id="ARBA00023082"/>
    </source>
</evidence>
<evidence type="ECO:0000313" key="10">
    <source>
        <dbReference type="EMBL" id="GAT13663.1"/>
    </source>
</evidence>
<name>A0A100XC20_MYCTH</name>
<feature type="domain" description="RNA polymerase sigma-70 region 2" evidence="8">
    <location>
        <begin position="28"/>
        <end position="90"/>
    </location>
</feature>